<dbReference type="EMBL" id="CP040089">
    <property type="protein sequence ID" value="QGA80239.1"/>
    <property type="molecule type" value="Genomic_DNA"/>
</dbReference>
<sequence length="141" mass="15849">MHRKVSDMELRNILKERNIELWGIFGLVLVTVINQAAQTPIIYLFTTITLLATVVASKKFKSQFGVRLAFKRSEGWNLWSGAFAGILAFVMSLYIQTVEKGFPKALAEIVAITVFVTLMSTLFYGSILQDIQNGEIEVETE</sequence>
<evidence type="ECO:0000256" key="1">
    <source>
        <dbReference type="SAM" id="Phobius"/>
    </source>
</evidence>
<evidence type="ECO:0000313" key="2">
    <source>
        <dbReference type="EMBL" id="QGA80239.1"/>
    </source>
</evidence>
<feature type="transmembrane region" description="Helical" evidence="1">
    <location>
        <begin position="109"/>
        <end position="127"/>
    </location>
</feature>
<dbReference type="KEGG" id="ncon:LC1Nh_0338"/>
<keyword evidence="1" id="KW-1133">Transmembrane helix</keyword>
<feature type="transmembrane region" description="Helical" evidence="1">
    <location>
        <begin position="42"/>
        <end position="57"/>
    </location>
</feature>
<dbReference type="Proteomes" id="UP000377803">
    <property type="component" value="Chromosome"/>
</dbReference>
<gene>
    <name evidence="2" type="ORF">LC1Nh_0338</name>
</gene>
<accession>A0A5Q0UGZ1</accession>
<organism evidence="2 3">
    <name type="scientific">Candidatus Nanohalobium constans</name>
    <dbReference type="NCBI Taxonomy" id="2565781"/>
    <lineage>
        <taxon>Archaea</taxon>
        <taxon>Candidatus Nanohalarchaeota</taxon>
        <taxon>Candidatus Nanohalobia</taxon>
        <taxon>Candidatus Nanohalobiales</taxon>
        <taxon>Candidatus Nanohalobiaceae</taxon>
        <taxon>Candidatus Nanohalobium</taxon>
    </lineage>
</organism>
<keyword evidence="3" id="KW-1185">Reference proteome</keyword>
<keyword evidence="1" id="KW-0472">Membrane</keyword>
<proteinExistence type="predicted"/>
<feature type="transmembrane region" description="Helical" evidence="1">
    <location>
        <begin position="21"/>
        <end position="36"/>
    </location>
</feature>
<evidence type="ECO:0000313" key="3">
    <source>
        <dbReference type="Proteomes" id="UP000377803"/>
    </source>
</evidence>
<protein>
    <submittedName>
        <fullName evidence="2">Uncharacterized protein</fullName>
    </submittedName>
</protein>
<reference evidence="3" key="1">
    <citation type="submission" date="2019-05" db="EMBL/GenBank/DDBJ databases">
        <title>Candidatus Nanohalobium constans, a novel model system to study the DPANN nano-sized archaea: genomic and physiological characterization of a nanoarchaeon co-cultured with its chitinotrophic host.</title>
        <authorList>
            <person name="La Cono V."/>
            <person name="Arcadi E."/>
            <person name="Crisafi F."/>
            <person name="Denaro R."/>
            <person name="La Spada G."/>
            <person name="Messina E."/>
            <person name="Smedile F."/>
            <person name="Toshchakov S.V."/>
            <person name="Shevchenko M.A."/>
            <person name="Golyshin P.N."/>
            <person name="Golyshina O.V."/>
            <person name="Ferrer M."/>
            <person name="Rohde M."/>
            <person name="Mushegian A."/>
            <person name="Sorokin D.Y."/>
            <person name="Giuliano L."/>
            <person name="Yakimov M.M."/>
        </authorList>
    </citation>
    <scope>NUCLEOTIDE SEQUENCE [LARGE SCALE GENOMIC DNA]</scope>
    <source>
        <strain evidence="3">LC1Nh</strain>
    </source>
</reference>
<name>A0A5Q0UGZ1_9ARCH</name>
<feature type="transmembrane region" description="Helical" evidence="1">
    <location>
        <begin position="78"/>
        <end position="97"/>
    </location>
</feature>
<dbReference type="AlphaFoldDB" id="A0A5Q0UGZ1"/>
<keyword evidence="1" id="KW-0812">Transmembrane</keyword>